<name>A0ABP6LWI2_9MICC</name>
<dbReference type="PANTHER" id="PTHR35525:SF3">
    <property type="entry name" value="BLL6575 PROTEIN"/>
    <property type="match status" value="1"/>
</dbReference>
<organism evidence="2 3">
    <name type="scientific">Nesterenkonia aethiopica</name>
    <dbReference type="NCBI Taxonomy" id="269144"/>
    <lineage>
        <taxon>Bacteria</taxon>
        <taxon>Bacillati</taxon>
        <taxon>Actinomycetota</taxon>
        <taxon>Actinomycetes</taxon>
        <taxon>Micrococcales</taxon>
        <taxon>Micrococcaceae</taxon>
        <taxon>Nesterenkonia</taxon>
    </lineage>
</organism>
<sequence length="198" mass="21193">MTPGAEVRDWLFYGGSSALDFVNTLRDRATTPRETLPDAESLARWFSAAGIEGWTDTTSQPPTPAEHQAALALRDAIDAVLAPGRTPTGEHVMLVNEHARRAPLRELRLDDPTTVVVAGSGTAAGSGTGAALGALAQAAIEVIAAGELPWVKICAHTRCGLRYLDRSRGRRRQWCSMERCGNRAKAARHARRGLDTGA</sequence>
<keyword evidence="3" id="KW-1185">Reference proteome</keyword>
<dbReference type="InterPro" id="IPR023286">
    <property type="entry name" value="ABATE_dom_sf"/>
</dbReference>
<comment type="caution">
    <text evidence="2">The sequence shown here is derived from an EMBL/GenBank/DDBJ whole genome shotgun (WGS) entry which is preliminary data.</text>
</comment>
<dbReference type="InterPro" id="IPR010852">
    <property type="entry name" value="ABATE"/>
</dbReference>
<dbReference type="RefSeq" id="WP_344682124.1">
    <property type="nucleotide sequence ID" value="NZ_BAAAVT010000006.1"/>
</dbReference>
<dbReference type="Pfam" id="PF11706">
    <property type="entry name" value="zf-CGNR"/>
    <property type="match status" value="1"/>
</dbReference>
<dbReference type="InterPro" id="IPR021005">
    <property type="entry name" value="Znf_CGNR"/>
</dbReference>
<dbReference type="SUPFAM" id="SSF160904">
    <property type="entry name" value="Jann2411-like"/>
    <property type="match status" value="1"/>
</dbReference>
<dbReference type="Gene3D" id="1.10.3300.10">
    <property type="entry name" value="Jann2411-like domain"/>
    <property type="match status" value="1"/>
</dbReference>
<evidence type="ECO:0000313" key="2">
    <source>
        <dbReference type="EMBL" id="GAA3059343.1"/>
    </source>
</evidence>
<dbReference type="Proteomes" id="UP001500236">
    <property type="component" value="Unassembled WGS sequence"/>
</dbReference>
<accession>A0ABP6LWI2</accession>
<dbReference type="PANTHER" id="PTHR35525">
    <property type="entry name" value="BLL6575 PROTEIN"/>
    <property type="match status" value="1"/>
</dbReference>
<gene>
    <name evidence="2" type="ORF">GCM10010529_11280</name>
</gene>
<dbReference type="Pfam" id="PF07336">
    <property type="entry name" value="ABATE"/>
    <property type="match status" value="1"/>
</dbReference>
<reference evidence="3" key="1">
    <citation type="journal article" date="2019" name="Int. J. Syst. Evol. Microbiol.">
        <title>The Global Catalogue of Microorganisms (GCM) 10K type strain sequencing project: providing services to taxonomists for standard genome sequencing and annotation.</title>
        <authorList>
            <consortium name="The Broad Institute Genomics Platform"/>
            <consortium name="The Broad Institute Genome Sequencing Center for Infectious Disease"/>
            <person name="Wu L."/>
            <person name="Ma J."/>
        </authorList>
    </citation>
    <scope>NUCLEOTIDE SEQUENCE [LARGE SCALE GENOMIC DNA]</scope>
    <source>
        <strain evidence="3">JCM 14309</strain>
    </source>
</reference>
<feature type="domain" description="Zinc finger CGNR" evidence="1">
    <location>
        <begin position="151"/>
        <end position="192"/>
    </location>
</feature>
<evidence type="ECO:0000259" key="1">
    <source>
        <dbReference type="Pfam" id="PF11706"/>
    </source>
</evidence>
<dbReference type="EMBL" id="BAAAVT010000006">
    <property type="protein sequence ID" value="GAA3059343.1"/>
    <property type="molecule type" value="Genomic_DNA"/>
</dbReference>
<evidence type="ECO:0000313" key="3">
    <source>
        <dbReference type="Proteomes" id="UP001500236"/>
    </source>
</evidence>
<proteinExistence type="predicted"/>
<protein>
    <submittedName>
        <fullName evidence="2">CGNR zinc finger domain-containing protein</fullName>
    </submittedName>
</protein>